<dbReference type="OrthoDB" id="310654at2759"/>
<dbReference type="PROSITE" id="PS00318">
    <property type="entry name" value="HMG_COA_REDUCTASE_2"/>
    <property type="match status" value="1"/>
</dbReference>
<dbReference type="PANTHER" id="PTHR10572">
    <property type="entry name" value="3-HYDROXY-3-METHYLGLUTARYL-COENZYME A REDUCTASE"/>
    <property type="match status" value="1"/>
</dbReference>
<dbReference type="EMBL" id="ML996090">
    <property type="protein sequence ID" value="KAF2150129.1"/>
    <property type="molecule type" value="Genomic_DNA"/>
</dbReference>
<protein>
    <recommendedName>
        <fullName evidence="2">hydroxymethylglutaryl-CoA reductase (NADPH)</fullName>
        <ecNumber evidence="2">1.1.1.34</ecNumber>
    </recommendedName>
</protein>
<dbReference type="InterPro" id="IPR002202">
    <property type="entry name" value="HMG_CoA_Rdtase"/>
</dbReference>
<dbReference type="GO" id="GO:0015936">
    <property type="term" value="P:coenzyme A metabolic process"/>
    <property type="evidence" value="ECO:0007669"/>
    <property type="project" value="InterPro"/>
</dbReference>
<dbReference type="InterPro" id="IPR009023">
    <property type="entry name" value="HMG_CoA_Rdtase_NAD(P)-bd_sf"/>
</dbReference>
<dbReference type="InterPro" id="IPR009029">
    <property type="entry name" value="HMG_CoA_Rdtase_sub-bd_dom_sf"/>
</dbReference>
<dbReference type="PROSITE" id="PS50206">
    <property type="entry name" value="RHODANESE_3"/>
    <property type="match status" value="1"/>
</dbReference>
<keyword evidence="4" id="KW-0560">Oxidoreductase</keyword>
<dbReference type="SUPFAM" id="SSF55035">
    <property type="entry name" value="NAD-binding domain of HMG-CoA reductase"/>
    <property type="match status" value="1"/>
</dbReference>
<evidence type="ECO:0000256" key="1">
    <source>
        <dbReference type="ARBA" id="ARBA00007661"/>
    </source>
</evidence>
<evidence type="ECO:0000313" key="6">
    <source>
        <dbReference type="EMBL" id="KAF2150129.1"/>
    </source>
</evidence>
<dbReference type="CDD" id="cd00643">
    <property type="entry name" value="HMG-CoA_reductase_classI"/>
    <property type="match status" value="1"/>
</dbReference>
<reference evidence="6" key="1">
    <citation type="journal article" date="2020" name="Stud. Mycol.">
        <title>101 Dothideomycetes genomes: a test case for predicting lifestyles and emergence of pathogens.</title>
        <authorList>
            <person name="Haridas S."/>
            <person name="Albert R."/>
            <person name="Binder M."/>
            <person name="Bloem J."/>
            <person name="Labutti K."/>
            <person name="Salamov A."/>
            <person name="Andreopoulos B."/>
            <person name="Baker S."/>
            <person name="Barry K."/>
            <person name="Bills G."/>
            <person name="Bluhm B."/>
            <person name="Cannon C."/>
            <person name="Castanera R."/>
            <person name="Culley D."/>
            <person name="Daum C."/>
            <person name="Ezra D."/>
            <person name="Gonzalez J."/>
            <person name="Henrissat B."/>
            <person name="Kuo A."/>
            <person name="Liang C."/>
            <person name="Lipzen A."/>
            <person name="Lutzoni F."/>
            <person name="Magnuson J."/>
            <person name="Mondo S."/>
            <person name="Nolan M."/>
            <person name="Ohm R."/>
            <person name="Pangilinan J."/>
            <person name="Park H.-J."/>
            <person name="Ramirez L."/>
            <person name="Alfaro M."/>
            <person name="Sun H."/>
            <person name="Tritt A."/>
            <person name="Yoshinaga Y."/>
            <person name="Zwiers L.-H."/>
            <person name="Turgeon B."/>
            <person name="Goodwin S."/>
            <person name="Spatafora J."/>
            <person name="Crous P."/>
            <person name="Grigoriev I."/>
        </authorList>
    </citation>
    <scope>NUCLEOTIDE SEQUENCE</scope>
    <source>
        <strain evidence="6">CBS 260.36</strain>
    </source>
</reference>
<evidence type="ECO:0000259" key="5">
    <source>
        <dbReference type="PROSITE" id="PS50206"/>
    </source>
</evidence>
<accession>A0A9P4IWH7</accession>
<dbReference type="GO" id="GO:0008299">
    <property type="term" value="P:isoprenoid biosynthetic process"/>
    <property type="evidence" value="ECO:0007669"/>
    <property type="project" value="InterPro"/>
</dbReference>
<dbReference type="PRINTS" id="PR00071">
    <property type="entry name" value="HMGCOARDTASE"/>
</dbReference>
<comment type="caution">
    <text evidence="6">The sequence shown here is derived from an EMBL/GenBank/DDBJ whole genome shotgun (WGS) entry which is preliminary data.</text>
</comment>
<gene>
    <name evidence="6" type="ORF">K461DRAFT_281389</name>
</gene>
<evidence type="ECO:0000313" key="7">
    <source>
        <dbReference type="Proteomes" id="UP000799439"/>
    </source>
</evidence>
<evidence type="ECO:0000256" key="2">
    <source>
        <dbReference type="ARBA" id="ARBA00012999"/>
    </source>
</evidence>
<comment type="similarity">
    <text evidence="1">Belongs to the HMG-CoA reductase family.</text>
</comment>
<dbReference type="PANTHER" id="PTHR10572:SF24">
    <property type="entry name" value="3-HYDROXY-3-METHYLGLUTARYL-COENZYME A REDUCTASE"/>
    <property type="match status" value="1"/>
</dbReference>
<keyword evidence="3" id="KW-0521">NADP</keyword>
<evidence type="ECO:0000256" key="4">
    <source>
        <dbReference type="ARBA" id="ARBA00023002"/>
    </source>
</evidence>
<dbReference type="InterPro" id="IPR023074">
    <property type="entry name" value="HMG_CoA_Rdtase_cat_sf"/>
</dbReference>
<dbReference type="PROSITE" id="PS50065">
    <property type="entry name" value="HMG_COA_REDUCTASE_4"/>
    <property type="match status" value="1"/>
</dbReference>
<dbReference type="GO" id="GO:0004420">
    <property type="term" value="F:hydroxymethylglutaryl-CoA reductase (NADPH) activity"/>
    <property type="evidence" value="ECO:0007669"/>
    <property type="project" value="UniProtKB-EC"/>
</dbReference>
<feature type="domain" description="Rhodanese" evidence="5">
    <location>
        <begin position="290"/>
        <end position="332"/>
    </location>
</feature>
<dbReference type="InterPro" id="IPR004554">
    <property type="entry name" value="HMG_CoA_Rdtase_eu_arc"/>
</dbReference>
<dbReference type="Proteomes" id="UP000799439">
    <property type="component" value="Unassembled WGS sequence"/>
</dbReference>
<evidence type="ECO:0000256" key="3">
    <source>
        <dbReference type="ARBA" id="ARBA00022857"/>
    </source>
</evidence>
<name>A0A9P4IWH7_9PEZI</name>
<dbReference type="Gene3D" id="3.90.770.10">
    <property type="entry name" value="3-hydroxy-3-methylglutaryl-coenzyme A Reductase, Chain A, domain 2"/>
    <property type="match status" value="1"/>
</dbReference>
<dbReference type="InterPro" id="IPR001763">
    <property type="entry name" value="Rhodanese-like_dom"/>
</dbReference>
<keyword evidence="7" id="KW-1185">Reference proteome</keyword>
<proteinExistence type="inferred from homology"/>
<organism evidence="6 7">
    <name type="scientific">Myriangium duriaei CBS 260.36</name>
    <dbReference type="NCBI Taxonomy" id="1168546"/>
    <lineage>
        <taxon>Eukaryota</taxon>
        <taxon>Fungi</taxon>
        <taxon>Dikarya</taxon>
        <taxon>Ascomycota</taxon>
        <taxon>Pezizomycotina</taxon>
        <taxon>Dothideomycetes</taxon>
        <taxon>Dothideomycetidae</taxon>
        <taxon>Myriangiales</taxon>
        <taxon>Myriangiaceae</taxon>
        <taxon>Myriangium</taxon>
    </lineage>
</organism>
<dbReference type="SUPFAM" id="SSF56542">
    <property type="entry name" value="Substrate-binding domain of HMG-CoA reductase"/>
    <property type="match status" value="1"/>
</dbReference>
<sequence>MDPVQIEHSNNSVVPTAMTRPLDGTLRDRATATAAPKRLDAMDRLRLEERCPVIVGKAPPQPLEQVKIENAFGFSQVPIGLAGPLTISGKHQDGSFHAPLATVEATLVASCSRGCKAFQASGGIKAAAFREGMIRAPVFRFNTVSDAVEFATAVPQHEPFFRTVAEKTTRFGKLQTMKASIIHNEVHVRFSYTCGDAGGQNMTTIATHTACHAFLKKYAKRYRIIDFVLEGQMASDKKLALINVHDPRGVSVIAWGTISDSTCRKVLGCSTTRLHQFIVSARNGSIRAGMLGDTANASNVVAAMFIACGQDAASVFEGGWAQFITSVDEETKEMTLSMYMPSLPVGSIGGGTGYSTQREALGLLGCWGEGKKWAFAESVAAFALALDVSTAAAMSNDTFSRSHERLARL</sequence>
<dbReference type="Gene3D" id="3.30.70.420">
    <property type="entry name" value="Hydroxymethylglutaryl-CoA reductase, class I/II, NAD/NADP-binding domain"/>
    <property type="match status" value="1"/>
</dbReference>
<dbReference type="AlphaFoldDB" id="A0A9P4IWH7"/>
<dbReference type="InterPro" id="IPR023076">
    <property type="entry name" value="HMG_CoA_Rdtase_CS"/>
</dbReference>
<dbReference type="Pfam" id="PF00368">
    <property type="entry name" value="HMG-CoA_red"/>
    <property type="match status" value="1"/>
</dbReference>
<dbReference type="EC" id="1.1.1.34" evidence="2"/>